<dbReference type="InterPro" id="IPR003615">
    <property type="entry name" value="HNH_nuc"/>
</dbReference>
<dbReference type="EMBL" id="FZTC01000029">
    <property type="protein sequence ID" value="SNU37392.1"/>
    <property type="molecule type" value="Genomic_DNA"/>
</dbReference>
<gene>
    <name evidence="2" type="ORF">KOSB73_350089</name>
</gene>
<keyword evidence="2" id="KW-0255">Endonuclease</keyword>
<name>A0A285B905_9ENTR</name>
<keyword evidence="2" id="KW-0378">Hydrolase</keyword>
<proteinExistence type="predicted"/>
<dbReference type="RefSeq" id="WP_042927297.1">
    <property type="nucleotide sequence ID" value="NZ_CABGWT010000016.1"/>
</dbReference>
<evidence type="ECO:0000313" key="3">
    <source>
        <dbReference type="Proteomes" id="UP000220639"/>
    </source>
</evidence>
<evidence type="ECO:0000313" key="2">
    <source>
        <dbReference type="EMBL" id="SNU37392.1"/>
    </source>
</evidence>
<reference evidence="3" key="1">
    <citation type="submission" date="2017-08" db="EMBL/GenBank/DDBJ databases">
        <authorList>
            <person name="Brisse S."/>
        </authorList>
    </citation>
    <scope>NUCLEOTIDE SEQUENCE [LARGE SCALE GENOMIC DNA]</scope>
    <source>
        <strain evidence="3">06D021</strain>
    </source>
</reference>
<evidence type="ECO:0000256" key="1">
    <source>
        <dbReference type="SAM" id="MobiDB-lite"/>
    </source>
</evidence>
<dbReference type="CDD" id="cd00085">
    <property type="entry name" value="HNHc"/>
    <property type="match status" value="1"/>
</dbReference>
<keyword evidence="2" id="KW-0540">Nuclease</keyword>
<protein>
    <submittedName>
        <fullName evidence="2">HNH endonuclease family protein</fullName>
    </submittedName>
</protein>
<feature type="compositionally biased region" description="Basic and acidic residues" evidence="1">
    <location>
        <begin position="1"/>
        <end position="28"/>
    </location>
</feature>
<organism evidence="2 3">
    <name type="scientific">Klebsiella grimontii</name>
    <dbReference type="NCBI Taxonomy" id="2058152"/>
    <lineage>
        <taxon>Bacteria</taxon>
        <taxon>Pseudomonadati</taxon>
        <taxon>Pseudomonadota</taxon>
        <taxon>Gammaproteobacteria</taxon>
        <taxon>Enterobacterales</taxon>
        <taxon>Enterobacteriaceae</taxon>
        <taxon>Klebsiella/Raoultella group</taxon>
        <taxon>Klebsiella</taxon>
    </lineage>
</organism>
<dbReference type="AlphaFoldDB" id="A0A285B905"/>
<dbReference type="Proteomes" id="UP000220639">
    <property type="component" value="Unassembled WGS sequence"/>
</dbReference>
<sequence length="192" mass="22287">MAERVIKRGGELVEPPSHKNIVDKDDLPGKATKPKTKITKSQRAELRLKFASRCAYCACELKETGWHADHVEPVRRDFDIVRAPQGSRVSHFVRSNGRVFHPERHELDNLYPSCSHCNLFKSTYTIEGFRKQIAHQPERAQAYSVNFRTAQRFGLVTVIERPVVFWFEVYDATAALEPQLSYFLEHREAYQR</sequence>
<accession>A0A285B905</accession>
<dbReference type="Gene3D" id="1.10.30.50">
    <property type="match status" value="1"/>
</dbReference>
<dbReference type="GO" id="GO:0004519">
    <property type="term" value="F:endonuclease activity"/>
    <property type="evidence" value="ECO:0007669"/>
    <property type="project" value="UniProtKB-KW"/>
</dbReference>
<feature type="region of interest" description="Disordered" evidence="1">
    <location>
        <begin position="1"/>
        <end position="34"/>
    </location>
</feature>